<organism evidence="1 2">
    <name type="scientific">Sphingomonas vulcanisoli</name>
    <dbReference type="NCBI Taxonomy" id="1658060"/>
    <lineage>
        <taxon>Bacteria</taxon>
        <taxon>Pseudomonadati</taxon>
        <taxon>Pseudomonadota</taxon>
        <taxon>Alphaproteobacteria</taxon>
        <taxon>Sphingomonadales</taxon>
        <taxon>Sphingomonadaceae</taxon>
        <taxon>Sphingomonas</taxon>
    </lineage>
</organism>
<dbReference type="EMBL" id="JAAOZC010000003">
    <property type="protein sequence ID" value="NIJ08036.1"/>
    <property type="molecule type" value="Genomic_DNA"/>
</dbReference>
<evidence type="ECO:0000313" key="2">
    <source>
        <dbReference type="Proteomes" id="UP000727456"/>
    </source>
</evidence>
<accession>A0ABX0TWP6</accession>
<sequence>MERLAQGAAASPHAKSLVRDLPISAALGWETACKV</sequence>
<gene>
    <name evidence="1" type="ORF">FHS31_001646</name>
</gene>
<proteinExistence type="predicted"/>
<dbReference type="Proteomes" id="UP000727456">
    <property type="component" value="Unassembled WGS sequence"/>
</dbReference>
<comment type="caution">
    <text evidence="1">The sequence shown here is derived from an EMBL/GenBank/DDBJ whole genome shotgun (WGS) entry which is preliminary data.</text>
</comment>
<protein>
    <submittedName>
        <fullName evidence="1">Uncharacterized protein</fullName>
    </submittedName>
</protein>
<evidence type="ECO:0000313" key="1">
    <source>
        <dbReference type="EMBL" id="NIJ08036.1"/>
    </source>
</evidence>
<keyword evidence="2" id="KW-1185">Reference proteome</keyword>
<name>A0ABX0TWP6_9SPHN</name>
<reference evidence="1 2" key="1">
    <citation type="submission" date="2020-03" db="EMBL/GenBank/DDBJ databases">
        <title>Genomic Encyclopedia of Type Strains, Phase III (KMG-III): the genomes of soil and plant-associated and newly described type strains.</title>
        <authorList>
            <person name="Whitman W."/>
        </authorList>
    </citation>
    <scope>NUCLEOTIDE SEQUENCE [LARGE SCALE GENOMIC DNA]</scope>
    <source>
        <strain evidence="1 2">CECT 8804</strain>
    </source>
</reference>